<accession>A0ACA9PRJ6</accession>
<evidence type="ECO:0000313" key="2">
    <source>
        <dbReference type="Proteomes" id="UP000789366"/>
    </source>
</evidence>
<comment type="caution">
    <text evidence="1">The sequence shown here is derived from an EMBL/GenBank/DDBJ whole genome shotgun (WGS) entry which is preliminary data.</text>
</comment>
<keyword evidence="2" id="KW-1185">Reference proteome</keyword>
<feature type="non-terminal residue" evidence="1">
    <location>
        <position position="88"/>
    </location>
</feature>
<evidence type="ECO:0000313" key="1">
    <source>
        <dbReference type="EMBL" id="CAG8714679.1"/>
    </source>
</evidence>
<name>A0ACA9PRJ6_9GLOM</name>
<protein>
    <submittedName>
        <fullName evidence="1">7192_t:CDS:1</fullName>
    </submittedName>
</protein>
<dbReference type="EMBL" id="CAJVPW010027174">
    <property type="protein sequence ID" value="CAG8714679.1"/>
    <property type="molecule type" value="Genomic_DNA"/>
</dbReference>
<dbReference type="Proteomes" id="UP000789366">
    <property type="component" value="Unassembled WGS sequence"/>
</dbReference>
<sequence>MQRCSTYLLSIDLIEKQINIPNVSSTSSILSTSSVFSSSTQIRSNMMIAKNVDIKSCLIGSDDTNDNLHNSDLTSDNKNSIDDDISEN</sequence>
<proteinExistence type="predicted"/>
<feature type="non-terminal residue" evidence="1">
    <location>
        <position position="1"/>
    </location>
</feature>
<organism evidence="1 2">
    <name type="scientific">Cetraspora pellucida</name>
    <dbReference type="NCBI Taxonomy" id="1433469"/>
    <lineage>
        <taxon>Eukaryota</taxon>
        <taxon>Fungi</taxon>
        <taxon>Fungi incertae sedis</taxon>
        <taxon>Mucoromycota</taxon>
        <taxon>Glomeromycotina</taxon>
        <taxon>Glomeromycetes</taxon>
        <taxon>Diversisporales</taxon>
        <taxon>Gigasporaceae</taxon>
        <taxon>Cetraspora</taxon>
    </lineage>
</organism>
<reference evidence="1" key="1">
    <citation type="submission" date="2021-06" db="EMBL/GenBank/DDBJ databases">
        <authorList>
            <person name="Kallberg Y."/>
            <person name="Tangrot J."/>
            <person name="Rosling A."/>
        </authorList>
    </citation>
    <scope>NUCLEOTIDE SEQUENCE</scope>
    <source>
        <strain evidence="1">28 12/20/2015</strain>
    </source>
</reference>
<gene>
    <name evidence="1" type="ORF">SPELUC_LOCUS12032</name>
</gene>